<dbReference type="RefSeq" id="WP_281873045.1">
    <property type="nucleotide sequence ID" value="NZ_BSBO01000023.1"/>
</dbReference>
<dbReference type="EMBL" id="BSBO01000023">
    <property type="protein sequence ID" value="GLG05083.1"/>
    <property type="molecule type" value="Genomic_DNA"/>
</dbReference>
<gene>
    <name evidence="1" type="ORF">Selli1_22570</name>
</gene>
<evidence type="ECO:0000313" key="2">
    <source>
        <dbReference type="Proteomes" id="UP001145145"/>
    </source>
</evidence>
<sequence length="82" mass="9623">MRKQVHSPPDSEAVIQNLIDAGCDDKLVEEFLSLEESGQTGKQLTLLSKHRQKLLNRVHVEERRIYCLDYLVYEIQKQQKKN</sequence>
<protein>
    <submittedName>
        <fullName evidence="1">Uncharacterized protein</fullName>
    </submittedName>
</protein>
<organism evidence="1 2">
    <name type="scientific">Sellimonas catena</name>
    <dbReference type="NCBI Taxonomy" id="2994035"/>
    <lineage>
        <taxon>Bacteria</taxon>
        <taxon>Bacillati</taxon>
        <taxon>Bacillota</taxon>
        <taxon>Clostridia</taxon>
        <taxon>Lachnospirales</taxon>
        <taxon>Lachnospiraceae</taxon>
        <taxon>Sellimonas</taxon>
    </lineage>
</organism>
<reference evidence="1 2" key="1">
    <citation type="journal article" date="2023" name="Int. J. Syst. Evol. Microbiol.">
        <title>Sellimonas catena sp. nov., isolated from human faeces.</title>
        <authorList>
            <person name="Hisatomi A."/>
            <person name="Ohkuma M."/>
            <person name="Sakamoto M."/>
        </authorList>
    </citation>
    <scope>NUCLEOTIDE SEQUENCE [LARGE SCALE GENOMIC DNA]</scope>
    <source>
        <strain evidence="1 2">12EGH17</strain>
    </source>
</reference>
<proteinExistence type="predicted"/>
<evidence type="ECO:0000313" key="1">
    <source>
        <dbReference type="EMBL" id="GLG05083.1"/>
    </source>
</evidence>
<dbReference type="AlphaFoldDB" id="A0A9W6C8G5"/>
<name>A0A9W6C8G5_9FIRM</name>
<dbReference type="Proteomes" id="UP001145145">
    <property type="component" value="Unassembled WGS sequence"/>
</dbReference>
<accession>A0A9W6C8G5</accession>
<comment type="caution">
    <text evidence="1">The sequence shown here is derived from an EMBL/GenBank/DDBJ whole genome shotgun (WGS) entry which is preliminary data.</text>
</comment>
<keyword evidence="2" id="KW-1185">Reference proteome</keyword>